<evidence type="ECO:0000313" key="3">
    <source>
        <dbReference type="Proteomes" id="UP000193467"/>
    </source>
</evidence>
<evidence type="ECO:0000256" key="1">
    <source>
        <dbReference type="SAM" id="MobiDB-lite"/>
    </source>
</evidence>
<dbReference type="OrthoDB" id="2538281at2759"/>
<dbReference type="AlphaFoldDB" id="A0A1Y2FWQ1"/>
<keyword evidence="3" id="KW-1185">Reference proteome</keyword>
<evidence type="ECO:0008006" key="4">
    <source>
        <dbReference type="Google" id="ProtNLM"/>
    </source>
</evidence>
<dbReference type="Proteomes" id="UP000193467">
    <property type="component" value="Unassembled WGS sequence"/>
</dbReference>
<feature type="region of interest" description="Disordered" evidence="1">
    <location>
        <begin position="1"/>
        <end position="45"/>
    </location>
</feature>
<comment type="caution">
    <text evidence="2">The sequence shown here is derived from an EMBL/GenBank/DDBJ whole genome shotgun (WGS) entry which is preliminary data.</text>
</comment>
<dbReference type="EMBL" id="MCGR01000010">
    <property type="protein sequence ID" value="ORY88421.1"/>
    <property type="molecule type" value="Genomic_DNA"/>
</dbReference>
<accession>A0A1Y2FWQ1</accession>
<gene>
    <name evidence="2" type="ORF">BCR35DRAFT_301544</name>
</gene>
<feature type="compositionally biased region" description="Pro residues" evidence="1">
    <location>
        <begin position="24"/>
        <end position="41"/>
    </location>
</feature>
<name>A0A1Y2FWQ1_9BASI</name>
<reference evidence="2 3" key="1">
    <citation type="submission" date="2016-07" db="EMBL/GenBank/DDBJ databases">
        <title>Pervasive Adenine N6-methylation of Active Genes in Fungi.</title>
        <authorList>
            <consortium name="DOE Joint Genome Institute"/>
            <person name="Mondo S.J."/>
            <person name="Dannebaum R.O."/>
            <person name="Kuo R.C."/>
            <person name="Labutti K."/>
            <person name="Haridas S."/>
            <person name="Kuo A."/>
            <person name="Salamov A."/>
            <person name="Ahrendt S.R."/>
            <person name="Lipzen A."/>
            <person name="Sullivan W."/>
            <person name="Andreopoulos W.B."/>
            <person name="Clum A."/>
            <person name="Lindquist E."/>
            <person name="Daum C."/>
            <person name="Ramamoorthy G.K."/>
            <person name="Gryganskyi A."/>
            <person name="Culley D."/>
            <person name="Magnuson J.K."/>
            <person name="James T.Y."/>
            <person name="O'Malley M.A."/>
            <person name="Stajich J.E."/>
            <person name="Spatafora J.W."/>
            <person name="Visel A."/>
            <person name="Grigoriev I.V."/>
        </authorList>
    </citation>
    <scope>NUCLEOTIDE SEQUENCE [LARGE SCALE GENOMIC DNA]</scope>
    <source>
        <strain evidence="2 3">62-1032</strain>
    </source>
</reference>
<dbReference type="InParanoid" id="A0A1Y2FWQ1"/>
<proteinExistence type="predicted"/>
<evidence type="ECO:0000313" key="2">
    <source>
        <dbReference type="EMBL" id="ORY88421.1"/>
    </source>
</evidence>
<organism evidence="2 3">
    <name type="scientific">Leucosporidium creatinivorum</name>
    <dbReference type="NCBI Taxonomy" id="106004"/>
    <lineage>
        <taxon>Eukaryota</taxon>
        <taxon>Fungi</taxon>
        <taxon>Dikarya</taxon>
        <taxon>Basidiomycota</taxon>
        <taxon>Pucciniomycotina</taxon>
        <taxon>Microbotryomycetes</taxon>
        <taxon>Leucosporidiales</taxon>
        <taxon>Leucosporidium</taxon>
    </lineage>
</organism>
<sequence>MSFVKKLANKLKSPSDQPTDPSAEGPPPIPPRPRPPPPPPSQHTALLSDGTKQAAGQLQTYGCSTKSCSMKWQATGVLQEGCWLQDQQCCFERQGWTITHGGPGEHVDQKGRQRTELLSWPPAPAGESWVYKWRYHLSPSCLSGSKFFHLTQVLSREQGGFVVALGLVNGKIKISSIFPPPPGEELPSIPVEQYWGRTTFHRCAVVWGPGGSIDYQIKDAVTNEPLLAYKISGVNVPAQGSIKTGLYRAVAFGPAAAVVGDFDLFKN</sequence>
<protein>
    <recommendedName>
        <fullName evidence="4">Concanavalin A-like lectin/glucanase domain-containing protein</fullName>
    </recommendedName>
</protein>